<comment type="caution">
    <text evidence="1">The sequence shown here is derived from an EMBL/GenBank/DDBJ whole genome shotgun (WGS) entry which is preliminary data.</text>
</comment>
<accession>A0A8J7DWX8</accession>
<evidence type="ECO:0000313" key="1">
    <source>
        <dbReference type="EMBL" id="MBE9116603.1"/>
    </source>
</evidence>
<proteinExistence type="predicted"/>
<gene>
    <name evidence="1" type="ORF">IQ249_11900</name>
</gene>
<reference evidence="1" key="1">
    <citation type="submission" date="2020-10" db="EMBL/GenBank/DDBJ databases">
        <authorList>
            <person name="Castelo-Branco R."/>
            <person name="Eusebio N."/>
            <person name="Adriana R."/>
            <person name="Vieira A."/>
            <person name="Brugerolle De Fraissinette N."/>
            <person name="Rezende De Castro R."/>
            <person name="Schneider M.P."/>
            <person name="Vasconcelos V."/>
            <person name="Leao P.N."/>
        </authorList>
    </citation>
    <scope>NUCLEOTIDE SEQUENCE</scope>
    <source>
        <strain evidence="1">LEGE 07157</strain>
    </source>
</reference>
<name>A0A8J7DWX8_9CYAN</name>
<protein>
    <submittedName>
        <fullName evidence="1">Uncharacterized protein</fullName>
    </submittedName>
</protein>
<keyword evidence="2" id="KW-1185">Reference proteome</keyword>
<organism evidence="1 2">
    <name type="scientific">Lusitaniella coriacea LEGE 07157</name>
    <dbReference type="NCBI Taxonomy" id="945747"/>
    <lineage>
        <taxon>Bacteria</taxon>
        <taxon>Bacillati</taxon>
        <taxon>Cyanobacteriota</taxon>
        <taxon>Cyanophyceae</taxon>
        <taxon>Spirulinales</taxon>
        <taxon>Lusitaniellaceae</taxon>
        <taxon>Lusitaniella</taxon>
    </lineage>
</organism>
<dbReference type="Proteomes" id="UP000654482">
    <property type="component" value="Unassembled WGS sequence"/>
</dbReference>
<dbReference type="EMBL" id="JADEWZ010000016">
    <property type="protein sequence ID" value="MBE9116603.1"/>
    <property type="molecule type" value="Genomic_DNA"/>
</dbReference>
<evidence type="ECO:0000313" key="2">
    <source>
        <dbReference type="Proteomes" id="UP000654482"/>
    </source>
</evidence>
<dbReference type="AlphaFoldDB" id="A0A8J7DWX8"/>
<sequence>MVLGLTDTARTLKQLACMRTQFIQIDDDHGFDINKVVYWKRETNRLRIYFVGLTEPLEFSGQIAQMHYQLLKTRSVRFKPQPKPQEEFV</sequence>